<name>A0ABR6V3B5_9PSED</name>
<dbReference type="Gene3D" id="3.40.50.720">
    <property type="entry name" value="NAD(P)-binding Rossmann-like Domain"/>
    <property type="match status" value="1"/>
</dbReference>
<dbReference type="Pfam" id="PF13460">
    <property type="entry name" value="NAD_binding_10"/>
    <property type="match status" value="1"/>
</dbReference>
<dbReference type="Proteomes" id="UP000628086">
    <property type="component" value="Unassembled WGS sequence"/>
</dbReference>
<dbReference type="SUPFAM" id="SSF51735">
    <property type="entry name" value="NAD(P)-binding Rossmann-fold domains"/>
    <property type="match status" value="1"/>
</dbReference>
<evidence type="ECO:0000259" key="1">
    <source>
        <dbReference type="Pfam" id="PF13460"/>
    </source>
</evidence>
<proteinExistence type="predicted"/>
<organism evidence="2 3">
    <name type="scientific">Pseudomonas taiwanensis</name>
    <dbReference type="NCBI Taxonomy" id="470150"/>
    <lineage>
        <taxon>Bacteria</taxon>
        <taxon>Pseudomonadati</taxon>
        <taxon>Pseudomonadota</taxon>
        <taxon>Gammaproteobacteria</taxon>
        <taxon>Pseudomonadales</taxon>
        <taxon>Pseudomonadaceae</taxon>
        <taxon>Pseudomonas</taxon>
    </lineage>
</organism>
<protein>
    <submittedName>
        <fullName evidence="2">NAD(P)H-binding protein</fullName>
    </submittedName>
</protein>
<evidence type="ECO:0000313" key="3">
    <source>
        <dbReference type="Proteomes" id="UP000628086"/>
    </source>
</evidence>
<dbReference type="EMBL" id="JABWRS010000003">
    <property type="protein sequence ID" value="MBC3474993.1"/>
    <property type="molecule type" value="Genomic_DNA"/>
</dbReference>
<comment type="caution">
    <text evidence="2">The sequence shown here is derived from an EMBL/GenBank/DDBJ whole genome shotgun (WGS) entry which is preliminary data.</text>
</comment>
<accession>A0ABR6V3B5</accession>
<evidence type="ECO:0000313" key="2">
    <source>
        <dbReference type="EMBL" id="MBC3474993.1"/>
    </source>
</evidence>
<sequence length="226" mass="24656">MCQQLVARGHKVYGLHRKPEQAYRLSLYGIQPVLGDLLHCSLEQMARFLSPAETVVFLAHGRDGTAADRNAVNERALTMIARAAITLGGRRLVYASCHLDTSAHAVDDAALSDYHSRREAEIIIASTDLDWVALRSAPLSDEIGAGSIQAGLAVHPSLLTRDDLAEAMRTVIEHPELRQIFIEVSSGDVPIAAALRHMIRYSPKPTGRIGSVITRFPASQGRFLNS</sequence>
<feature type="domain" description="NAD(P)-binding" evidence="1">
    <location>
        <begin position="2"/>
        <end position="175"/>
    </location>
</feature>
<dbReference type="InterPro" id="IPR016040">
    <property type="entry name" value="NAD(P)-bd_dom"/>
</dbReference>
<dbReference type="InterPro" id="IPR036291">
    <property type="entry name" value="NAD(P)-bd_dom_sf"/>
</dbReference>
<reference evidence="2 3" key="1">
    <citation type="journal article" date="2020" name="Microorganisms">
        <title>Reliable Identification of Environmental Pseudomonas Isolates Using the rpoD Gene.</title>
        <authorList>
            <consortium name="The Broad Institute Genome Sequencing Platform"/>
            <person name="Girard L."/>
            <person name="Lood C."/>
            <person name="Rokni-Zadeh H."/>
            <person name="van Noort V."/>
            <person name="Lavigne R."/>
            <person name="De Mot R."/>
        </authorList>
    </citation>
    <scope>NUCLEOTIDE SEQUENCE [LARGE SCALE GENOMIC DNA]</scope>
    <source>
        <strain evidence="2 3">RW7P2</strain>
    </source>
</reference>
<gene>
    <name evidence="2" type="ORF">HU747_05210</name>
</gene>
<keyword evidence="3" id="KW-1185">Reference proteome</keyword>